<evidence type="ECO:0000256" key="6">
    <source>
        <dbReference type="ARBA" id="ARBA00023136"/>
    </source>
</evidence>
<protein>
    <submittedName>
        <fullName evidence="9">Type VII secretion integral membrane protein EccD</fullName>
    </submittedName>
</protein>
<dbReference type="RefSeq" id="WP_078977456.1">
    <property type="nucleotide sequence ID" value="NZ_MWQN01000001.1"/>
</dbReference>
<keyword evidence="10" id="KW-1185">Reference proteome</keyword>
<proteinExistence type="inferred from homology"/>
<keyword evidence="5 7" id="KW-1133">Transmembrane helix</keyword>
<comment type="caution">
    <text evidence="9">The sequence shown here is derived from an EMBL/GenBank/DDBJ whole genome shotgun (WGS) entry which is preliminary data.</text>
</comment>
<keyword evidence="3" id="KW-1003">Cell membrane</keyword>
<evidence type="ECO:0000256" key="5">
    <source>
        <dbReference type="ARBA" id="ARBA00022989"/>
    </source>
</evidence>
<feature type="transmembrane region" description="Helical" evidence="7">
    <location>
        <begin position="180"/>
        <end position="198"/>
    </location>
</feature>
<evidence type="ECO:0000256" key="4">
    <source>
        <dbReference type="ARBA" id="ARBA00022692"/>
    </source>
</evidence>
<evidence type="ECO:0000313" key="9">
    <source>
        <dbReference type="EMBL" id="OPC83158.1"/>
    </source>
</evidence>
<evidence type="ECO:0000259" key="8">
    <source>
        <dbReference type="Pfam" id="PF19053"/>
    </source>
</evidence>
<dbReference type="InterPro" id="IPR024962">
    <property type="entry name" value="YukD-like"/>
</dbReference>
<feature type="transmembrane region" description="Helical" evidence="7">
    <location>
        <begin position="149"/>
        <end position="168"/>
    </location>
</feature>
<evidence type="ECO:0000256" key="2">
    <source>
        <dbReference type="ARBA" id="ARBA00006162"/>
    </source>
</evidence>
<dbReference type="InterPro" id="IPR006707">
    <property type="entry name" value="T7SS_EccD"/>
</dbReference>
<gene>
    <name evidence="9" type="ORF">B4N89_21430</name>
</gene>
<feature type="transmembrane region" description="Helical" evidence="7">
    <location>
        <begin position="210"/>
        <end position="229"/>
    </location>
</feature>
<dbReference type="NCBIfam" id="TIGR03920">
    <property type="entry name" value="T7SS_EccD"/>
    <property type="match status" value="1"/>
</dbReference>
<dbReference type="GO" id="GO:0005886">
    <property type="term" value="C:plasma membrane"/>
    <property type="evidence" value="ECO:0007669"/>
    <property type="project" value="UniProtKB-SubCell"/>
</dbReference>
<sequence length="466" mass="48264">MNSTTTTVTTGFARITVIAPDCRVDLALPEEVPLAELYPEILRLSGQTQRNGTVTGFQLTRLDGEALDSGLTLAAQHVRDGELLRFTALADAPPPPVYDDVADSVATSVTGDNRLWTPEMLRIAGLSGAAVFFTLGAVALWRMTPLPHGLPAVVGGSLALVLTVVAGVRARVYGDHSGGAVLGLGALPNAFLAGLGLIEPPVREGPGRVQFMVACVAVLVISTLIAALLPARGAVYIAGAGAGALGTLATFGLITVDGAPREAAAVTGTVALAMIAFLPSWAARLARLPIGFLPSDAPTSRQSDTLDHADVAARARRGHEVLSGLAGACAAALVASCVVLGSVDTLWARTLTAVLALVTLCRARLFRHTTQVTVLYTAGLLGLAMLFVGLALDTGMADKERQGWIFALVCVVGALLAIVATTVPSRGLSPFWGRLMDVLEGMLMVSVVPLCLAVLDLYDKLRNITA</sequence>
<comment type="similarity">
    <text evidence="2">Belongs to the EccD/Snm4 family.</text>
</comment>
<dbReference type="STRING" id="159449.B4N89_21430"/>
<feature type="transmembrane region" description="Helical" evidence="7">
    <location>
        <begin position="262"/>
        <end position="283"/>
    </location>
</feature>
<evidence type="ECO:0000256" key="1">
    <source>
        <dbReference type="ARBA" id="ARBA00004651"/>
    </source>
</evidence>
<dbReference type="AlphaFoldDB" id="A0A1T3P251"/>
<evidence type="ECO:0000313" key="10">
    <source>
        <dbReference type="Proteomes" id="UP000190037"/>
    </source>
</evidence>
<feature type="transmembrane region" description="Helical" evidence="7">
    <location>
        <begin position="372"/>
        <end position="392"/>
    </location>
</feature>
<dbReference type="Proteomes" id="UP000190037">
    <property type="component" value="Unassembled WGS sequence"/>
</dbReference>
<dbReference type="eggNOG" id="ENOG502ZAY5">
    <property type="taxonomic scope" value="Bacteria"/>
</dbReference>
<dbReference type="PIRSF" id="PIRSF017804">
    <property type="entry name" value="Secretion_EccD1"/>
    <property type="match status" value="1"/>
</dbReference>
<dbReference type="OrthoDB" id="4775372at2"/>
<dbReference type="InterPro" id="IPR044049">
    <property type="entry name" value="EccD_transm"/>
</dbReference>
<feature type="transmembrane region" description="Helical" evidence="7">
    <location>
        <begin position="123"/>
        <end position="143"/>
    </location>
</feature>
<reference evidence="9 10" key="1">
    <citation type="submission" date="2017-03" db="EMBL/GenBank/DDBJ databases">
        <title>Draft genome sequence of Streptomyces scabrisporus NF3, endophyte isolated from Amphipterygium adstringens.</title>
        <authorList>
            <person name="Vazquez M."/>
            <person name="Ceapa C.D."/>
            <person name="Rodriguez Luna D."/>
            <person name="Sanchez Esquivel S."/>
        </authorList>
    </citation>
    <scope>NUCLEOTIDE SEQUENCE [LARGE SCALE GENOMIC DNA]</scope>
    <source>
        <strain evidence="9 10">NF3</strain>
    </source>
</reference>
<keyword evidence="6 7" id="KW-0472">Membrane</keyword>
<accession>A0A1T3P251</accession>
<comment type="subcellular location">
    <subcellularLocation>
        <location evidence="1">Cell membrane</location>
        <topology evidence="1">Multi-pass membrane protein</topology>
    </subcellularLocation>
</comment>
<evidence type="ECO:0000256" key="7">
    <source>
        <dbReference type="SAM" id="Phobius"/>
    </source>
</evidence>
<organism evidence="9 10">
    <name type="scientific">Embleya scabrispora</name>
    <dbReference type="NCBI Taxonomy" id="159449"/>
    <lineage>
        <taxon>Bacteria</taxon>
        <taxon>Bacillati</taxon>
        <taxon>Actinomycetota</taxon>
        <taxon>Actinomycetes</taxon>
        <taxon>Kitasatosporales</taxon>
        <taxon>Streptomycetaceae</taxon>
        <taxon>Embleya</taxon>
    </lineage>
</organism>
<dbReference type="Pfam" id="PF08817">
    <property type="entry name" value="YukD"/>
    <property type="match status" value="1"/>
</dbReference>
<feature type="domain" description="EccD-like transmembrane" evidence="8">
    <location>
        <begin position="122"/>
        <end position="463"/>
    </location>
</feature>
<keyword evidence="4 7" id="KW-0812">Transmembrane</keyword>
<dbReference type="Gene3D" id="3.10.20.90">
    <property type="entry name" value="Phosphatidylinositol 3-kinase Catalytic Subunit, Chain A, domain 1"/>
    <property type="match status" value="1"/>
</dbReference>
<dbReference type="EMBL" id="MWQN01000001">
    <property type="protein sequence ID" value="OPC83158.1"/>
    <property type="molecule type" value="Genomic_DNA"/>
</dbReference>
<name>A0A1T3P251_9ACTN</name>
<feature type="transmembrane region" description="Helical" evidence="7">
    <location>
        <begin position="404"/>
        <end position="423"/>
    </location>
</feature>
<feature type="transmembrane region" description="Helical" evidence="7">
    <location>
        <begin position="321"/>
        <end position="341"/>
    </location>
</feature>
<evidence type="ECO:0000256" key="3">
    <source>
        <dbReference type="ARBA" id="ARBA00022475"/>
    </source>
</evidence>
<feature type="transmembrane region" description="Helical" evidence="7">
    <location>
        <begin position="435"/>
        <end position="455"/>
    </location>
</feature>
<dbReference type="Pfam" id="PF19053">
    <property type="entry name" value="EccD"/>
    <property type="match status" value="1"/>
</dbReference>
<feature type="transmembrane region" description="Helical" evidence="7">
    <location>
        <begin position="236"/>
        <end position="256"/>
    </location>
</feature>